<dbReference type="SUPFAM" id="SSF47413">
    <property type="entry name" value="lambda repressor-like DNA-binding domains"/>
    <property type="match status" value="1"/>
</dbReference>
<dbReference type="EMBL" id="SIXH01000048">
    <property type="protein sequence ID" value="TBO60217.1"/>
    <property type="molecule type" value="Genomic_DNA"/>
</dbReference>
<gene>
    <name evidence="2" type="ORF">EYS09_07920</name>
</gene>
<dbReference type="Gene3D" id="1.10.260.40">
    <property type="entry name" value="lambda repressor-like DNA-binding domains"/>
    <property type="match status" value="1"/>
</dbReference>
<evidence type="ECO:0000313" key="2">
    <source>
        <dbReference type="EMBL" id="TBO60217.1"/>
    </source>
</evidence>
<dbReference type="InterPro" id="IPR001387">
    <property type="entry name" value="Cro/C1-type_HTH"/>
</dbReference>
<name>A0A4Q9HY66_STRKA</name>
<proteinExistence type="predicted"/>
<dbReference type="AlphaFoldDB" id="A0A4Q9HY66"/>
<dbReference type="GO" id="GO:0003677">
    <property type="term" value="F:DNA binding"/>
    <property type="evidence" value="ECO:0007669"/>
    <property type="project" value="InterPro"/>
</dbReference>
<feature type="domain" description="HTH cro/C1-type" evidence="1">
    <location>
        <begin position="24"/>
        <end position="58"/>
    </location>
</feature>
<dbReference type="Pfam" id="PF01381">
    <property type="entry name" value="HTH_3"/>
    <property type="match status" value="1"/>
</dbReference>
<comment type="caution">
    <text evidence="2">The sequence shown here is derived from an EMBL/GenBank/DDBJ whole genome shotgun (WGS) entry which is preliminary data.</text>
</comment>
<evidence type="ECO:0000313" key="3">
    <source>
        <dbReference type="Proteomes" id="UP000292452"/>
    </source>
</evidence>
<dbReference type="SMART" id="SM00530">
    <property type="entry name" value="HTH_XRE"/>
    <property type="match status" value="1"/>
</dbReference>
<dbReference type="CDD" id="cd00093">
    <property type="entry name" value="HTH_XRE"/>
    <property type="match status" value="1"/>
</dbReference>
<keyword evidence="3" id="KW-1185">Reference proteome</keyword>
<accession>A0A4Q9HY66</accession>
<organism evidence="2 3">
    <name type="scientific">Streptomyces kasugaensis</name>
    <dbReference type="NCBI Taxonomy" id="1946"/>
    <lineage>
        <taxon>Bacteria</taxon>
        <taxon>Bacillati</taxon>
        <taxon>Actinomycetota</taxon>
        <taxon>Actinomycetes</taxon>
        <taxon>Kitasatosporales</taxon>
        <taxon>Streptomycetaceae</taxon>
        <taxon>Streptomyces</taxon>
    </lineage>
</organism>
<dbReference type="Proteomes" id="UP000292452">
    <property type="component" value="Unassembled WGS sequence"/>
</dbReference>
<sequence>MSDPLRRIDALVEEDTLPTPQVRQQLRLAAGLTQTEVAEAIGVKRLAVAQWEAGRAQPHRGNRRAYAHLLRKLAAKHPDAATEDAPDEG</sequence>
<dbReference type="PROSITE" id="PS50943">
    <property type="entry name" value="HTH_CROC1"/>
    <property type="match status" value="1"/>
</dbReference>
<dbReference type="InterPro" id="IPR010982">
    <property type="entry name" value="Lambda_DNA-bd_dom_sf"/>
</dbReference>
<reference evidence="2 3" key="1">
    <citation type="submission" date="2019-02" db="EMBL/GenBank/DDBJ databases">
        <title>Draft Genome Sequence of Streptomyces sp. AM-2504, identified by 16S rRNA comparative analysis as a Streptomyces Kasugaensis strain.</title>
        <authorList>
            <person name="Napolioni V."/>
            <person name="Giuliodori A.M."/>
            <person name="Spurio R."/>
            <person name="Fabbretti A."/>
        </authorList>
    </citation>
    <scope>NUCLEOTIDE SEQUENCE [LARGE SCALE GENOMIC DNA]</scope>
    <source>
        <strain evidence="2 3">AM-2504</strain>
    </source>
</reference>
<evidence type="ECO:0000259" key="1">
    <source>
        <dbReference type="PROSITE" id="PS50943"/>
    </source>
</evidence>
<protein>
    <submittedName>
        <fullName evidence="2">XRE family transcriptional regulator</fullName>
    </submittedName>
</protein>
<dbReference type="RefSeq" id="WP_131122672.1">
    <property type="nucleotide sequence ID" value="NZ_SIXH01000048.1"/>
</dbReference>